<organism evidence="3 4">
    <name type="scientific">Macrophomina phaseolina</name>
    <dbReference type="NCBI Taxonomy" id="35725"/>
    <lineage>
        <taxon>Eukaryota</taxon>
        <taxon>Fungi</taxon>
        <taxon>Dikarya</taxon>
        <taxon>Ascomycota</taxon>
        <taxon>Pezizomycotina</taxon>
        <taxon>Dothideomycetes</taxon>
        <taxon>Dothideomycetes incertae sedis</taxon>
        <taxon>Botryosphaeriales</taxon>
        <taxon>Botryosphaeriaceae</taxon>
        <taxon>Macrophomina</taxon>
    </lineage>
</organism>
<dbReference type="Proteomes" id="UP000774617">
    <property type="component" value="Unassembled WGS sequence"/>
</dbReference>
<sequence>MKVNPLMLGIMAIAVWSEAQIRFVALAPFGSMRLPCGLLAGWHAAPRPFGWSAMASCEACHEPRQPRAQRRVFARIHRGMRYREPSPEPRREWEMQQTPSRRHCEGHEKTRRSHIWIVCDMFWNNSGAPADQGRRQSNIELGWAAHYPDPCSIHSNSYSWHADQPRILSCN</sequence>
<gene>
    <name evidence="3" type="ORF">B0J12DRAFT_96618</name>
</gene>
<evidence type="ECO:0000313" key="3">
    <source>
        <dbReference type="EMBL" id="KAH7049179.1"/>
    </source>
</evidence>
<proteinExistence type="predicted"/>
<evidence type="ECO:0000313" key="4">
    <source>
        <dbReference type="Proteomes" id="UP000774617"/>
    </source>
</evidence>
<feature type="chain" id="PRO_5046851519" description="Secreted protein" evidence="2">
    <location>
        <begin position="20"/>
        <end position="171"/>
    </location>
</feature>
<evidence type="ECO:0000256" key="1">
    <source>
        <dbReference type="SAM" id="MobiDB-lite"/>
    </source>
</evidence>
<keyword evidence="4" id="KW-1185">Reference proteome</keyword>
<comment type="caution">
    <text evidence="3">The sequence shown here is derived from an EMBL/GenBank/DDBJ whole genome shotgun (WGS) entry which is preliminary data.</text>
</comment>
<feature type="signal peptide" evidence="2">
    <location>
        <begin position="1"/>
        <end position="19"/>
    </location>
</feature>
<name>A0ABQ8G9D2_9PEZI</name>
<evidence type="ECO:0000256" key="2">
    <source>
        <dbReference type="SAM" id="SignalP"/>
    </source>
</evidence>
<evidence type="ECO:0008006" key="5">
    <source>
        <dbReference type="Google" id="ProtNLM"/>
    </source>
</evidence>
<feature type="compositionally biased region" description="Basic and acidic residues" evidence="1">
    <location>
        <begin position="84"/>
        <end position="94"/>
    </location>
</feature>
<reference evidence="3 4" key="1">
    <citation type="journal article" date="2021" name="Nat. Commun.">
        <title>Genetic determinants of endophytism in the Arabidopsis root mycobiome.</title>
        <authorList>
            <person name="Mesny F."/>
            <person name="Miyauchi S."/>
            <person name="Thiergart T."/>
            <person name="Pickel B."/>
            <person name="Atanasova L."/>
            <person name="Karlsson M."/>
            <person name="Huettel B."/>
            <person name="Barry K.W."/>
            <person name="Haridas S."/>
            <person name="Chen C."/>
            <person name="Bauer D."/>
            <person name="Andreopoulos W."/>
            <person name="Pangilinan J."/>
            <person name="LaButti K."/>
            <person name="Riley R."/>
            <person name="Lipzen A."/>
            <person name="Clum A."/>
            <person name="Drula E."/>
            <person name="Henrissat B."/>
            <person name="Kohler A."/>
            <person name="Grigoriev I.V."/>
            <person name="Martin F.M."/>
            <person name="Hacquard S."/>
        </authorList>
    </citation>
    <scope>NUCLEOTIDE SEQUENCE [LARGE SCALE GENOMIC DNA]</scope>
    <source>
        <strain evidence="3 4">MPI-SDFR-AT-0080</strain>
    </source>
</reference>
<protein>
    <recommendedName>
        <fullName evidence="5">Secreted protein</fullName>
    </recommendedName>
</protein>
<dbReference type="EMBL" id="JAGTJR010000014">
    <property type="protein sequence ID" value="KAH7049179.1"/>
    <property type="molecule type" value="Genomic_DNA"/>
</dbReference>
<accession>A0ABQ8G9D2</accession>
<keyword evidence="2" id="KW-0732">Signal</keyword>
<feature type="region of interest" description="Disordered" evidence="1">
    <location>
        <begin position="84"/>
        <end position="106"/>
    </location>
</feature>